<dbReference type="InterPro" id="IPR014729">
    <property type="entry name" value="Rossmann-like_a/b/a_fold"/>
</dbReference>
<organism evidence="3 4">
    <name type="scientific">Ohtaekwangia koreensis</name>
    <dbReference type="NCBI Taxonomy" id="688867"/>
    <lineage>
        <taxon>Bacteria</taxon>
        <taxon>Pseudomonadati</taxon>
        <taxon>Bacteroidota</taxon>
        <taxon>Cytophagia</taxon>
        <taxon>Cytophagales</taxon>
        <taxon>Fulvivirgaceae</taxon>
        <taxon>Ohtaekwangia</taxon>
    </lineage>
</organism>
<dbReference type="OrthoDB" id="9782395at2"/>
<reference evidence="3 4" key="1">
    <citation type="submission" date="2017-02" db="EMBL/GenBank/DDBJ databases">
        <authorList>
            <person name="Peterson S.W."/>
        </authorList>
    </citation>
    <scope>NUCLEOTIDE SEQUENCE [LARGE SCALE GENOMIC DNA]</scope>
    <source>
        <strain evidence="3 4">DSM 25262</strain>
    </source>
</reference>
<keyword evidence="1" id="KW-0812">Transmembrane</keyword>
<keyword evidence="1" id="KW-1133">Transmembrane helix</keyword>
<protein>
    <submittedName>
        <fullName evidence="3">Uncharacterized SAM-binding protein YcdF, DUF218 family</fullName>
    </submittedName>
</protein>
<accession>A0A1T5JXE8</accession>
<dbReference type="Gene3D" id="3.40.50.620">
    <property type="entry name" value="HUPs"/>
    <property type="match status" value="1"/>
</dbReference>
<proteinExistence type="predicted"/>
<dbReference type="PANTHER" id="PTHR30336:SF4">
    <property type="entry name" value="ENVELOPE BIOGENESIS FACTOR ELYC"/>
    <property type="match status" value="1"/>
</dbReference>
<keyword evidence="4" id="KW-1185">Reference proteome</keyword>
<dbReference type="InterPro" id="IPR051599">
    <property type="entry name" value="Cell_Envelope_Assoc"/>
</dbReference>
<evidence type="ECO:0000259" key="2">
    <source>
        <dbReference type="Pfam" id="PF02698"/>
    </source>
</evidence>
<evidence type="ECO:0000256" key="1">
    <source>
        <dbReference type="SAM" id="Phobius"/>
    </source>
</evidence>
<dbReference type="GO" id="GO:0043164">
    <property type="term" value="P:Gram-negative-bacterium-type cell wall biogenesis"/>
    <property type="evidence" value="ECO:0007669"/>
    <property type="project" value="TreeGrafter"/>
</dbReference>
<gene>
    <name evidence="3" type="ORF">SAMN05660236_1588</name>
</gene>
<dbReference type="AlphaFoldDB" id="A0A1T5JXE8"/>
<evidence type="ECO:0000313" key="3">
    <source>
        <dbReference type="EMBL" id="SKC56077.1"/>
    </source>
</evidence>
<keyword evidence="1" id="KW-0472">Membrane</keyword>
<dbReference type="GO" id="GO:0000270">
    <property type="term" value="P:peptidoglycan metabolic process"/>
    <property type="evidence" value="ECO:0007669"/>
    <property type="project" value="TreeGrafter"/>
</dbReference>
<name>A0A1T5JXE8_9BACT</name>
<sequence length="255" mass="29177">MFFFLSKTLNYLVLPLTIILILLVLSIVLKNPKWKKRFLYSGVILLILFSNDFLANEAIHAWEIETVAFKDMTPHKLGIVLTGTTIAGLEPNDRVYFSRGADRVTHTVQLYKLKLIEKILISGGTGRLFGEDEPEANKFQRAMIMMGVDSADIMIENETRNTAESAQQVVKMLDSLQYRSEDCLLITSAFHMRRSLACYKKVGLNLQPFTADFYSHPREYYLDSFIVPKIDALHVWHKLFKEWAGVVAYKAAGYI</sequence>
<dbReference type="CDD" id="cd06259">
    <property type="entry name" value="YdcF-like"/>
    <property type="match status" value="1"/>
</dbReference>
<evidence type="ECO:0000313" key="4">
    <source>
        <dbReference type="Proteomes" id="UP000190961"/>
    </source>
</evidence>
<dbReference type="Proteomes" id="UP000190961">
    <property type="component" value="Unassembled WGS sequence"/>
</dbReference>
<dbReference type="GO" id="GO:0005886">
    <property type="term" value="C:plasma membrane"/>
    <property type="evidence" value="ECO:0007669"/>
    <property type="project" value="TreeGrafter"/>
</dbReference>
<dbReference type="EMBL" id="FUZU01000001">
    <property type="protein sequence ID" value="SKC56077.1"/>
    <property type="molecule type" value="Genomic_DNA"/>
</dbReference>
<dbReference type="InterPro" id="IPR003848">
    <property type="entry name" value="DUF218"/>
</dbReference>
<feature type="transmembrane region" description="Helical" evidence="1">
    <location>
        <begin position="12"/>
        <end position="29"/>
    </location>
</feature>
<dbReference type="Pfam" id="PF02698">
    <property type="entry name" value="DUF218"/>
    <property type="match status" value="1"/>
</dbReference>
<feature type="domain" description="DUF218" evidence="2">
    <location>
        <begin position="79"/>
        <end position="245"/>
    </location>
</feature>
<dbReference type="RefSeq" id="WP_079686128.1">
    <property type="nucleotide sequence ID" value="NZ_FUZU01000001.1"/>
</dbReference>
<dbReference type="PANTHER" id="PTHR30336">
    <property type="entry name" value="INNER MEMBRANE PROTEIN, PROBABLE PERMEASE"/>
    <property type="match status" value="1"/>
</dbReference>